<organism evidence="2 3">
    <name type="scientific">Chitinophaga barathri</name>
    <dbReference type="NCBI Taxonomy" id="1647451"/>
    <lineage>
        <taxon>Bacteria</taxon>
        <taxon>Pseudomonadati</taxon>
        <taxon>Bacteroidota</taxon>
        <taxon>Chitinophagia</taxon>
        <taxon>Chitinophagales</taxon>
        <taxon>Chitinophagaceae</taxon>
        <taxon>Chitinophaga</taxon>
    </lineage>
</organism>
<reference evidence="3" key="1">
    <citation type="submission" date="2018-11" db="EMBL/GenBank/DDBJ databases">
        <title>Chitinophaga lutea sp.nov., isolate from arsenic contaminated soil.</title>
        <authorList>
            <person name="Zong Y."/>
        </authorList>
    </citation>
    <scope>NUCLEOTIDE SEQUENCE [LARGE SCALE GENOMIC DNA]</scope>
    <source>
        <strain evidence="3">YLT18</strain>
    </source>
</reference>
<dbReference type="SUPFAM" id="SSF55729">
    <property type="entry name" value="Acyl-CoA N-acyltransferases (Nat)"/>
    <property type="match status" value="1"/>
</dbReference>
<gene>
    <name evidence="2" type="ORF">EG028_21215</name>
</gene>
<evidence type="ECO:0000313" key="3">
    <source>
        <dbReference type="Proteomes" id="UP000279089"/>
    </source>
</evidence>
<dbReference type="Gene3D" id="3.40.630.30">
    <property type="match status" value="1"/>
</dbReference>
<dbReference type="CDD" id="cd04301">
    <property type="entry name" value="NAT_SF"/>
    <property type="match status" value="1"/>
</dbReference>
<dbReference type="InterPro" id="IPR016181">
    <property type="entry name" value="Acyl_CoA_acyltransferase"/>
</dbReference>
<dbReference type="RefSeq" id="WP_120518285.1">
    <property type="nucleotide sequence ID" value="NZ_QXZY01000012.1"/>
</dbReference>
<dbReference type="AlphaFoldDB" id="A0A3N4M6U0"/>
<dbReference type="GO" id="GO:0016747">
    <property type="term" value="F:acyltransferase activity, transferring groups other than amino-acyl groups"/>
    <property type="evidence" value="ECO:0007669"/>
    <property type="project" value="InterPro"/>
</dbReference>
<dbReference type="EMBL" id="RMBX01000012">
    <property type="protein sequence ID" value="RPD39134.1"/>
    <property type="molecule type" value="Genomic_DNA"/>
</dbReference>
<accession>A0A3N4M6U0</accession>
<dbReference type="PROSITE" id="PS51186">
    <property type="entry name" value="GNAT"/>
    <property type="match status" value="1"/>
</dbReference>
<feature type="domain" description="N-acetyltransferase" evidence="1">
    <location>
        <begin position="115"/>
        <end position="249"/>
    </location>
</feature>
<name>A0A3N4M6U0_9BACT</name>
<evidence type="ECO:0000313" key="2">
    <source>
        <dbReference type="EMBL" id="RPD39134.1"/>
    </source>
</evidence>
<dbReference type="InterPro" id="IPR000182">
    <property type="entry name" value="GNAT_dom"/>
</dbReference>
<dbReference type="Proteomes" id="UP000279089">
    <property type="component" value="Unassembled WGS sequence"/>
</dbReference>
<proteinExistence type="predicted"/>
<sequence>MEFQASKTPLADILPFRALYLQETNFQVRYNATHERGWSDSYRLLIDGHTAGYASVKGRHEIPDRDDVFECYIVPHYRQYTHALFRQFLLASGVRYITCQSNDLFLSALLYEFSIHIKSEVILFDDFAVTTLTSDATFRPGSLEDEMFEHKSEPVGAYVLVLNKKVIATGGFLLHYNKPFADLYMEVLEDSRKQGYGSFLIQEIKKACYLAGRKPAARCNITNPASKATLLRAGMRVCGYMLEGEIPNS</sequence>
<protein>
    <submittedName>
        <fullName evidence="2">GNAT family N-acetyltransferase</fullName>
    </submittedName>
</protein>
<keyword evidence="2" id="KW-0808">Transferase</keyword>
<comment type="caution">
    <text evidence="2">The sequence shown here is derived from an EMBL/GenBank/DDBJ whole genome shotgun (WGS) entry which is preliminary data.</text>
</comment>
<evidence type="ECO:0000259" key="1">
    <source>
        <dbReference type="PROSITE" id="PS51186"/>
    </source>
</evidence>
<dbReference type="Pfam" id="PF00583">
    <property type="entry name" value="Acetyltransf_1"/>
    <property type="match status" value="1"/>
</dbReference>
<keyword evidence="3" id="KW-1185">Reference proteome</keyword>
<dbReference type="OrthoDB" id="652614at2"/>